<gene>
    <name evidence="1" type="ORF">WH47_07093</name>
</gene>
<dbReference type="Gene3D" id="3.60.10.10">
    <property type="entry name" value="Endonuclease/exonuclease/phosphatase"/>
    <property type="match status" value="1"/>
</dbReference>
<evidence type="ECO:0000313" key="2">
    <source>
        <dbReference type="Proteomes" id="UP000053825"/>
    </source>
</evidence>
<dbReference type="InterPro" id="IPR036691">
    <property type="entry name" value="Endo/exonu/phosph_ase_sf"/>
</dbReference>
<reference evidence="1 2" key="1">
    <citation type="submission" date="2015-07" db="EMBL/GenBank/DDBJ databases">
        <title>The genome of Habropoda laboriosa.</title>
        <authorList>
            <person name="Pan H."/>
            <person name="Kapheim K."/>
        </authorList>
    </citation>
    <scope>NUCLEOTIDE SEQUENCE [LARGE SCALE GENOMIC DNA]</scope>
    <source>
        <strain evidence="1">0110345459</strain>
    </source>
</reference>
<accession>A0A0L7QRL9</accession>
<evidence type="ECO:0000313" key="1">
    <source>
        <dbReference type="EMBL" id="KOC61194.1"/>
    </source>
</evidence>
<keyword evidence="2" id="KW-1185">Reference proteome</keyword>
<dbReference type="STRING" id="597456.A0A0L7QRL9"/>
<protein>
    <submittedName>
        <fullName evidence="1">Uncharacterized protein</fullName>
    </submittedName>
</protein>
<dbReference type="OrthoDB" id="7699172at2759"/>
<dbReference type="EMBL" id="KQ414780">
    <property type="protein sequence ID" value="KOC61194.1"/>
    <property type="molecule type" value="Genomic_DNA"/>
</dbReference>
<sequence length="86" mass="9783">MTWNGCFLRSKTLELEMFMLTNNIIIATIQETWLSPKTDVTLSGYHIVRKDRSGGHPHGGVAILIHKSINYVVIICCRREELLQGN</sequence>
<dbReference type="Proteomes" id="UP000053825">
    <property type="component" value="Unassembled WGS sequence"/>
</dbReference>
<name>A0A0L7QRL9_9HYME</name>
<dbReference type="SUPFAM" id="SSF56219">
    <property type="entry name" value="DNase I-like"/>
    <property type="match status" value="1"/>
</dbReference>
<proteinExistence type="predicted"/>
<organism evidence="1 2">
    <name type="scientific">Habropoda laboriosa</name>
    <dbReference type="NCBI Taxonomy" id="597456"/>
    <lineage>
        <taxon>Eukaryota</taxon>
        <taxon>Metazoa</taxon>
        <taxon>Ecdysozoa</taxon>
        <taxon>Arthropoda</taxon>
        <taxon>Hexapoda</taxon>
        <taxon>Insecta</taxon>
        <taxon>Pterygota</taxon>
        <taxon>Neoptera</taxon>
        <taxon>Endopterygota</taxon>
        <taxon>Hymenoptera</taxon>
        <taxon>Apocrita</taxon>
        <taxon>Aculeata</taxon>
        <taxon>Apoidea</taxon>
        <taxon>Anthophila</taxon>
        <taxon>Apidae</taxon>
        <taxon>Habropoda</taxon>
    </lineage>
</organism>
<dbReference type="AlphaFoldDB" id="A0A0L7QRL9"/>